<dbReference type="AlphaFoldDB" id="A0A0E1W437"/>
<dbReference type="Proteomes" id="UP000001812">
    <property type="component" value="Chromosome I"/>
</dbReference>
<gene>
    <name evidence="1" type="ORF">BURPS1710A_3093</name>
</gene>
<evidence type="ECO:0000313" key="1">
    <source>
        <dbReference type="EMBL" id="EET07980.1"/>
    </source>
</evidence>
<name>A0A0E1W437_BURPE</name>
<accession>A0A0E1W437</accession>
<proteinExistence type="predicted"/>
<protein>
    <submittedName>
        <fullName evidence="1">Uncharacterized protein</fullName>
    </submittedName>
</protein>
<reference evidence="1" key="1">
    <citation type="submission" date="2009-05" db="EMBL/GenBank/DDBJ databases">
        <authorList>
            <person name="Harkins D.M."/>
            <person name="DeShazer D."/>
            <person name="Woods D.E."/>
            <person name="Brinkac L.M."/>
            <person name="Brown K.A."/>
            <person name="Hung G.C."/>
            <person name="Tuanyok A."/>
            <person name="Zhang B."/>
            <person name="Nierman W.C."/>
        </authorList>
    </citation>
    <scope>NUCLEOTIDE SEQUENCE [LARGE SCALE GENOMIC DNA]</scope>
    <source>
        <strain evidence="1">1710a</strain>
    </source>
</reference>
<organism evidence="1">
    <name type="scientific">Burkholderia pseudomallei 1710a</name>
    <dbReference type="NCBI Taxonomy" id="320371"/>
    <lineage>
        <taxon>Bacteria</taxon>
        <taxon>Pseudomonadati</taxon>
        <taxon>Pseudomonadota</taxon>
        <taxon>Betaproteobacteria</taxon>
        <taxon>Burkholderiales</taxon>
        <taxon>Burkholderiaceae</taxon>
        <taxon>Burkholderia</taxon>
        <taxon>pseudomallei group</taxon>
    </lineage>
</organism>
<dbReference type="HOGENOM" id="CLU_2491881_0_0_4"/>
<dbReference type="EMBL" id="CM000832">
    <property type="protein sequence ID" value="EET07980.1"/>
    <property type="molecule type" value="Genomic_DNA"/>
</dbReference>
<sequence length="86" mass="9748">MIAETRGAPMLVARLRSFRASRATFAYWAMRRSIVPAREQARAVQSIHASTMCRAHRDSIEARRIAGFDERRCAIATAPRSAMRSR</sequence>